<dbReference type="InterPro" id="IPR007627">
    <property type="entry name" value="RNA_pol_sigma70_r2"/>
</dbReference>
<evidence type="ECO:0000313" key="7">
    <source>
        <dbReference type="EMBL" id="RFM36209.1"/>
    </source>
</evidence>
<dbReference type="GO" id="GO:0016987">
    <property type="term" value="F:sigma factor activity"/>
    <property type="evidence" value="ECO:0007669"/>
    <property type="project" value="UniProtKB-KW"/>
</dbReference>
<feature type="domain" description="RNA polymerase sigma factor 70 region 4 type 2" evidence="6">
    <location>
        <begin position="115"/>
        <end position="166"/>
    </location>
</feature>
<organism evidence="7 8">
    <name type="scientific">Chitinophaga silvisoli</name>
    <dbReference type="NCBI Taxonomy" id="2291814"/>
    <lineage>
        <taxon>Bacteria</taxon>
        <taxon>Pseudomonadati</taxon>
        <taxon>Bacteroidota</taxon>
        <taxon>Chitinophagia</taxon>
        <taxon>Chitinophagales</taxon>
        <taxon>Chitinophagaceae</taxon>
        <taxon>Chitinophaga</taxon>
    </lineage>
</organism>
<dbReference type="GO" id="GO:0006352">
    <property type="term" value="P:DNA-templated transcription initiation"/>
    <property type="evidence" value="ECO:0007669"/>
    <property type="project" value="InterPro"/>
</dbReference>
<gene>
    <name evidence="7" type="ORF">DXN04_01490</name>
</gene>
<dbReference type="EMBL" id="QTJV01000001">
    <property type="protein sequence ID" value="RFM36209.1"/>
    <property type="molecule type" value="Genomic_DNA"/>
</dbReference>
<dbReference type="GO" id="GO:0003677">
    <property type="term" value="F:DNA binding"/>
    <property type="evidence" value="ECO:0007669"/>
    <property type="project" value="InterPro"/>
</dbReference>
<comment type="caution">
    <text evidence="7">The sequence shown here is derived from an EMBL/GenBank/DDBJ whole genome shotgun (WGS) entry which is preliminary data.</text>
</comment>
<dbReference type="RefSeq" id="WP_116851536.1">
    <property type="nucleotide sequence ID" value="NZ_QTJV01000001.1"/>
</dbReference>
<dbReference type="PANTHER" id="PTHR43133:SF46">
    <property type="entry name" value="RNA POLYMERASE SIGMA-70 FACTOR ECF SUBFAMILY"/>
    <property type="match status" value="1"/>
</dbReference>
<feature type="domain" description="RNA polymerase sigma-70 region 2" evidence="5">
    <location>
        <begin position="17"/>
        <end position="83"/>
    </location>
</feature>
<evidence type="ECO:0000259" key="5">
    <source>
        <dbReference type="Pfam" id="PF04542"/>
    </source>
</evidence>
<dbReference type="InterPro" id="IPR013324">
    <property type="entry name" value="RNA_pol_sigma_r3/r4-like"/>
</dbReference>
<dbReference type="PANTHER" id="PTHR43133">
    <property type="entry name" value="RNA POLYMERASE ECF-TYPE SIGMA FACTO"/>
    <property type="match status" value="1"/>
</dbReference>
<accession>A0A3E1P7M7</accession>
<keyword evidence="8" id="KW-1185">Reference proteome</keyword>
<dbReference type="Gene3D" id="1.10.1740.10">
    <property type="match status" value="1"/>
</dbReference>
<dbReference type="SUPFAM" id="SSF88659">
    <property type="entry name" value="Sigma3 and sigma4 domains of RNA polymerase sigma factors"/>
    <property type="match status" value="1"/>
</dbReference>
<evidence type="ECO:0000256" key="2">
    <source>
        <dbReference type="ARBA" id="ARBA00023015"/>
    </source>
</evidence>
<dbReference type="OrthoDB" id="663247at2"/>
<evidence type="ECO:0000256" key="3">
    <source>
        <dbReference type="ARBA" id="ARBA00023082"/>
    </source>
</evidence>
<evidence type="ECO:0000259" key="6">
    <source>
        <dbReference type="Pfam" id="PF08281"/>
    </source>
</evidence>
<comment type="similarity">
    <text evidence="1">Belongs to the sigma-70 factor family. ECF subfamily.</text>
</comment>
<dbReference type="Gene3D" id="1.10.10.10">
    <property type="entry name" value="Winged helix-like DNA-binding domain superfamily/Winged helix DNA-binding domain"/>
    <property type="match status" value="1"/>
</dbReference>
<evidence type="ECO:0000313" key="8">
    <source>
        <dbReference type="Proteomes" id="UP000261174"/>
    </source>
</evidence>
<protein>
    <submittedName>
        <fullName evidence="7">RNA polymerase sigma-70 factor</fullName>
    </submittedName>
</protein>
<keyword evidence="2" id="KW-0805">Transcription regulation</keyword>
<reference evidence="7 8" key="1">
    <citation type="submission" date="2018-08" db="EMBL/GenBank/DDBJ databases">
        <title>Chitinophaga sp. K20C18050901, a novel bacterium isolated from forest soil.</title>
        <authorList>
            <person name="Wang C."/>
        </authorList>
    </citation>
    <scope>NUCLEOTIDE SEQUENCE [LARGE SCALE GENOMIC DNA]</scope>
    <source>
        <strain evidence="7 8">K20C18050901</strain>
    </source>
</reference>
<dbReference type="InterPro" id="IPR013249">
    <property type="entry name" value="RNA_pol_sigma70_r4_t2"/>
</dbReference>
<dbReference type="InterPro" id="IPR013325">
    <property type="entry name" value="RNA_pol_sigma_r2"/>
</dbReference>
<dbReference type="InterPro" id="IPR014327">
    <property type="entry name" value="RNA_pol_sigma70_bacteroid"/>
</dbReference>
<keyword evidence="4" id="KW-0804">Transcription</keyword>
<name>A0A3E1P7M7_9BACT</name>
<dbReference type="Proteomes" id="UP000261174">
    <property type="component" value="Unassembled WGS sequence"/>
</dbReference>
<keyword evidence="3" id="KW-0731">Sigma factor</keyword>
<dbReference type="NCBIfam" id="TIGR02985">
    <property type="entry name" value="Sig70_bacteroi1"/>
    <property type="match status" value="1"/>
</dbReference>
<dbReference type="Pfam" id="PF04542">
    <property type="entry name" value="Sigma70_r2"/>
    <property type="match status" value="1"/>
</dbReference>
<sequence>MIAALKEGDESVFESVFHEYHEKIYLYILNKTQSPYLAEETTQLTFIKLWQYRSSLTEDYTLFTQIFRMARTTLIDLLRKQDKRQSLQTKSPDKTTLMEHASVLDKMAAEELQKKLNHAIDTMPPVRKQVFTMSRMQHMSTKEIADTLGLSVKTVEGHITQALKQLREVLIVFLILHLF</sequence>
<dbReference type="AlphaFoldDB" id="A0A3E1P7M7"/>
<dbReference type="InterPro" id="IPR039425">
    <property type="entry name" value="RNA_pol_sigma-70-like"/>
</dbReference>
<dbReference type="Pfam" id="PF08281">
    <property type="entry name" value="Sigma70_r4_2"/>
    <property type="match status" value="1"/>
</dbReference>
<dbReference type="SUPFAM" id="SSF88946">
    <property type="entry name" value="Sigma2 domain of RNA polymerase sigma factors"/>
    <property type="match status" value="1"/>
</dbReference>
<evidence type="ECO:0000256" key="4">
    <source>
        <dbReference type="ARBA" id="ARBA00023163"/>
    </source>
</evidence>
<dbReference type="InterPro" id="IPR014284">
    <property type="entry name" value="RNA_pol_sigma-70_dom"/>
</dbReference>
<dbReference type="InterPro" id="IPR036388">
    <property type="entry name" value="WH-like_DNA-bd_sf"/>
</dbReference>
<evidence type="ECO:0000256" key="1">
    <source>
        <dbReference type="ARBA" id="ARBA00010641"/>
    </source>
</evidence>
<proteinExistence type="inferred from homology"/>
<dbReference type="NCBIfam" id="TIGR02937">
    <property type="entry name" value="sigma70-ECF"/>
    <property type="match status" value="1"/>
</dbReference>